<protein>
    <submittedName>
        <fullName evidence="5">BlaI/MecI/CopY family transcriptional regulator</fullName>
    </submittedName>
</protein>
<dbReference type="InterPro" id="IPR005650">
    <property type="entry name" value="BlaI_family"/>
</dbReference>
<keyword evidence="2" id="KW-0805">Transcription regulation</keyword>
<evidence type="ECO:0000256" key="3">
    <source>
        <dbReference type="ARBA" id="ARBA00023125"/>
    </source>
</evidence>
<dbReference type="EMBL" id="JBHTKA010000004">
    <property type="protein sequence ID" value="MFD1000512.1"/>
    <property type="molecule type" value="Genomic_DNA"/>
</dbReference>
<dbReference type="InterPro" id="IPR036390">
    <property type="entry name" value="WH_DNA-bd_sf"/>
</dbReference>
<dbReference type="Gene3D" id="1.10.4040.10">
    <property type="entry name" value="Penicillinase repressor domain"/>
    <property type="match status" value="1"/>
</dbReference>
<keyword evidence="4" id="KW-0804">Transcription</keyword>
<comment type="caution">
    <text evidence="5">The sequence shown here is derived from an EMBL/GenBank/DDBJ whole genome shotgun (WGS) entry which is preliminary data.</text>
</comment>
<evidence type="ECO:0000256" key="4">
    <source>
        <dbReference type="ARBA" id="ARBA00023163"/>
    </source>
</evidence>
<comment type="similarity">
    <text evidence="1">Belongs to the BlaI transcriptional regulatory family.</text>
</comment>
<evidence type="ECO:0000313" key="5">
    <source>
        <dbReference type="EMBL" id="MFD1000512.1"/>
    </source>
</evidence>
<sequence length="128" mass="14342">MTKKNIKPTEKELEILQVLWDKGAVSVREVHEAMGGEGANGYTTILKFMQIMHEKGLVTRQKNGKLHLYKAVPSLESTQQQILDKMINTVFQGSAAQLVMSALGNKKSSKEELHEIKKYLEKLEGGES</sequence>
<keyword evidence="3" id="KW-0238">DNA-binding</keyword>
<evidence type="ECO:0000256" key="1">
    <source>
        <dbReference type="ARBA" id="ARBA00011046"/>
    </source>
</evidence>
<organism evidence="5 6">
    <name type="scientific">Ohtaekwangia kribbensis</name>
    <dbReference type="NCBI Taxonomy" id="688913"/>
    <lineage>
        <taxon>Bacteria</taxon>
        <taxon>Pseudomonadati</taxon>
        <taxon>Bacteroidota</taxon>
        <taxon>Cytophagia</taxon>
        <taxon>Cytophagales</taxon>
        <taxon>Fulvivirgaceae</taxon>
        <taxon>Ohtaekwangia</taxon>
    </lineage>
</organism>
<dbReference type="Proteomes" id="UP001597112">
    <property type="component" value="Unassembled WGS sequence"/>
</dbReference>
<dbReference type="SUPFAM" id="SSF46785">
    <property type="entry name" value="Winged helix' DNA-binding domain"/>
    <property type="match status" value="1"/>
</dbReference>
<name>A0ABW3K6A8_9BACT</name>
<dbReference type="PIRSF" id="PIRSF019455">
    <property type="entry name" value="CopR_AtkY"/>
    <property type="match status" value="1"/>
</dbReference>
<gene>
    <name evidence="5" type="ORF">ACFQ21_14400</name>
</gene>
<keyword evidence="6" id="KW-1185">Reference proteome</keyword>
<dbReference type="Gene3D" id="1.10.10.10">
    <property type="entry name" value="Winged helix-like DNA-binding domain superfamily/Winged helix DNA-binding domain"/>
    <property type="match status" value="1"/>
</dbReference>
<reference evidence="6" key="1">
    <citation type="journal article" date="2019" name="Int. J. Syst. Evol. Microbiol.">
        <title>The Global Catalogue of Microorganisms (GCM) 10K type strain sequencing project: providing services to taxonomists for standard genome sequencing and annotation.</title>
        <authorList>
            <consortium name="The Broad Institute Genomics Platform"/>
            <consortium name="The Broad Institute Genome Sequencing Center for Infectious Disease"/>
            <person name="Wu L."/>
            <person name="Ma J."/>
        </authorList>
    </citation>
    <scope>NUCLEOTIDE SEQUENCE [LARGE SCALE GENOMIC DNA]</scope>
    <source>
        <strain evidence="6">CCUG 58938</strain>
    </source>
</reference>
<evidence type="ECO:0000313" key="6">
    <source>
        <dbReference type="Proteomes" id="UP001597112"/>
    </source>
</evidence>
<proteinExistence type="inferred from homology"/>
<evidence type="ECO:0000256" key="2">
    <source>
        <dbReference type="ARBA" id="ARBA00023015"/>
    </source>
</evidence>
<accession>A0ABW3K6A8</accession>
<dbReference type="InterPro" id="IPR036388">
    <property type="entry name" value="WH-like_DNA-bd_sf"/>
</dbReference>
<dbReference type="RefSeq" id="WP_377579947.1">
    <property type="nucleotide sequence ID" value="NZ_JBHTKA010000004.1"/>
</dbReference>
<dbReference type="Pfam" id="PF03965">
    <property type="entry name" value="Penicillinase_R"/>
    <property type="match status" value="1"/>
</dbReference>